<keyword evidence="2" id="KW-1185">Reference proteome</keyword>
<reference evidence="1 2" key="1">
    <citation type="submission" date="2019-05" db="EMBL/GenBank/DDBJ databases">
        <authorList>
            <consortium name="Pathogen Informatics"/>
        </authorList>
    </citation>
    <scope>NUCLEOTIDE SEQUENCE [LARGE SCALE GENOMIC DNA]</scope>
    <source>
        <strain evidence="1 2">NCTC503</strain>
    </source>
</reference>
<protein>
    <submittedName>
        <fullName evidence="1">Uncharacterized protein family (UPF0180)</fullName>
    </submittedName>
</protein>
<gene>
    <name evidence="1" type="ORF">NCTC503_02748</name>
</gene>
<sequence>MKICVWNELKELRNGLYNKGYVVIDENVSEPCDAIICDLKNSSLANIVKLDNNIKKEGTIIIDGRSKSIEDIENILTTKYYSQIF</sequence>
<dbReference type="Proteomes" id="UP000308489">
    <property type="component" value="Chromosome 1"/>
</dbReference>
<dbReference type="KEGG" id="hhw:NCTC503_02748"/>
<dbReference type="OrthoDB" id="1954110at2"/>
<organism evidence="1 2">
    <name type="scientific">Hathewaya histolytica</name>
    <name type="common">Clostridium histolyticum</name>
    <dbReference type="NCBI Taxonomy" id="1498"/>
    <lineage>
        <taxon>Bacteria</taxon>
        <taxon>Bacillati</taxon>
        <taxon>Bacillota</taxon>
        <taxon>Clostridia</taxon>
        <taxon>Eubacteriales</taxon>
        <taxon>Clostridiaceae</taxon>
        <taxon>Hathewaya</taxon>
    </lineage>
</organism>
<name>A0A4V6KH73_HATHI</name>
<dbReference type="EMBL" id="LR590481">
    <property type="protein sequence ID" value="VTQ96587.1"/>
    <property type="molecule type" value="Genomic_DNA"/>
</dbReference>
<accession>A0A4V6KH73</accession>
<proteinExistence type="predicted"/>
<evidence type="ECO:0000313" key="2">
    <source>
        <dbReference type="Proteomes" id="UP000308489"/>
    </source>
</evidence>
<dbReference type="RefSeq" id="WP_138211208.1">
    <property type="nucleotide sequence ID" value="NZ_CBCRUQ010000007.1"/>
</dbReference>
<dbReference type="InterPro" id="IPR005370">
    <property type="entry name" value="UPF0180"/>
</dbReference>
<dbReference type="Pfam" id="PF03698">
    <property type="entry name" value="UPF0180"/>
    <property type="match status" value="1"/>
</dbReference>
<dbReference type="AlphaFoldDB" id="A0A4V6KH73"/>
<evidence type="ECO:0000313" key="1">
    <source>
        <dbReference type="EMBL" id="VTQ96587.1"/>
    </source>
</evidence>